<dbReference type="InterPro" id="IPR036852">
    <property type="entry name" value="Peptidase_S8/S53_dom_sf"/>
</dbReference>
<dbReference type="PROSITE" id="PS00138">
    <property type="entry name" value="SUBTILASE_SER"/>
    <property type="match status" value="1"/>
</dbReference>
<feature type="active site" description="Charge relay system" evidence="5">
    <location>
        <position position="167"/>
    </location>
</feature>
<feature type="compositionally biased region" description="Basic and acidic residues" evidence="6">
    <location>
        <begin position="65"/>
        <end position="77"/>
    </location>
</feature>
<keyword evidence="2 5" id="KW-0645">Protease</keyword>
<dbReference type="InterPro" id="IPR015500">
    <property type="entry name" value="Peptidase_S8_subtilisin-rel"/>
</dbReference>
<sequence length="415" mass="44967">MDAVFEAQFRAIQRRMAARGVTAEVAWTPDGQVDYVYEADRLLVIDEGGNMGRVRELLPGAEVVPEDRQRPEGDDRQPGNTTMLLSIENLEDGRRSVPEALDLLEERDGRARGEDEPPLASPNHVLHITRLCPAVEPEVPSGMPAQPWPPQRAPAEKAGRILIGIVDTGILEDLPHPWLAGVGGDVERIGPVLPSGLAHIEQFQGHGTFAAGVARCTAPDADVYVADHFAESGAERENVIINKIIRLVRDLRPQVVNLSAGTYTRNRWSSLGFSLFPHLFPDVLLVAAAGNDGTSRPFYPAAFPWALAVGALGPDQNHRAWFSNHGPWVDVYTLGEGLVNAYATGTYTYREPPRRPARQDFAGMARWDGTSFSAPLVAGIAAAHLAAHGGGPEDARRAVLDAARQERGLGAVLRL</sequence>
<dbReference type="Gene3D" id="3.40.50.200">
    <property type="entry name" value="Peptidase S8/S53 domain"/>
    <property type="match status" value="1"/>
</dbReference>
<dbReference type="InterPro" id="IPR000209">
    <property type="entry name" value="Peptidase_S8/S53_dom"/>
</dbReference>
<gene>
    <name evidence="8" type="ORF">HNR40_002845</name>
</gene>
<protein>
    <recommendedName>
        <fullName evidence="7">Peptidase S8/S53 domain-containing protein</fullName>
    </recommendedName>
</protein>
<dbReference type="PROSITE" id="PS51892">
    <property type="entry name" value="SUBTILASE"/>
    <property type="match status" value="1"/>
</dbReference>
<dbReference type="InterPro" id="IPR050131">
    <property type="entry name" value="Peptidase_S8_subtilisin-like"/>
</dbReference>
<feature type="domain" description="Peptidase S8/S53" evidence="7">
    <location>
        <begin position="161"/>
        <end position="403"/>
    </location>
</feature>
<dbReference type="SUPFAM" id="SSF52743">
    <property type="entry name" value="Subtilisin-like"/>
    <property type="match status" value="1"/>
</dbReference>
<feature type="active site" description="Charge relay system" evidence="5">
    <location>
        <position position="206"/>
    </location>
</feature>
<dbReference type="GO" id="GO:0004252">
    <property type="term" value="F:serine-type endopeptidase activity"/>
    <property type="evidence" value="ECO:0007669"/>
    <property type="project" value="UniProtKB-UniRule"/>
</dbReference>
<keyword evidence="4 5" id="KW-0720">Serine protease</keyword>
<evidence type="ECO:0000256" key="5">
    <source>
        <dbReference type="PROSITE-ProRule" id="PRU01240"/>
    </source>
</evidence>
<dbReference type="Proteomes" id="UP000568380">
    <property type="component" value="Unassembled WGS sequence"/>
</dbReference>
<evidence type="ECO:0000256" key="6">
    <source>
        <dbReference type="SAM" id="MobiDB-lite"/>
    </source>
</evidence>
<dbReference type="AlphaFoldDB" id="A0A7W8A0P7"/>
<evidence type="ECO:0000313" key="8">
    <source>
        <dbReference type="EMBL" id="MBB5077372.1"/>
    </source>
</evidence>
<dbReference type="PANTHER" id="PTHR43806:SF11">
    <property type="entry name" value="CEREVISIN-RELATED"/>
    <property type="match status" value="1"/>
</dbReference>
<evidence type="ECO:0000256" key="4">
    <source>
        <dbReference type="ARBA" id="ARBA00022825"/>
    </source>
</evidence>
<dbReference type="EMBL" id="JACHIN010000003">
    <property type="protein sequence ID" value="MBB5077372.1"/>
    <property type="molecule type" value="Genomic_DNA"/>
</dbReference>
<evidence type="ECO:0000313" key="9">
    <source>
        <dbReference type="Proteomes" id="UP000568380"/>
    </source>
</evidence>
<dbReference type="GO" id="GO:0005615">
    <property type="term" value="C:extracellular space"/>
    <property type="evidence" value="ECO:0007669"/>
    <property type="project" value="TreeGrafter"/>
</dbReference>
<evidence type="ECO:0000256" key="1">
    <source>
        <dbReference type="ARBA" id="ARBA00011073"/>
    </source>
</evidence>
<keyword evidence="9" id="KW-1185">Reference proteome</keyword>
<comment type="similarity">
    <text evidence="1 5">Belongs to the peptidase S8 family.</text>
</comment>
<accession>A0A7W8A0P7</accession>
<feature type="active site" description="Charge relay system" evidence="5">
    <location>
        <position position="371"/>
    </location>
</feature>
<proteinExistence type="inferred from homology"/>
<feature type="region of interest" description="Disordered" evidence="6">
    <location>
        <begin position="61"/>
        <end position="81"/>
    </location>
</feature>
<dbReference type="PANTHER" id="PTHR43806">
    <property type="entry name" value="PEPTIDASE S8"/>
    <property type="match status" value="1"/>
</dbReference>
<name>A0A7W8A0P7_9ACTN</name>
<dbReference type="PRINTS" id="PR00723">
    <property type="entry name" value="SUBTILISIN"/>
</dbReference>
<reference evidence="8 9" key="1">
    <citation type="submission" date="2020-08" db="EMBL/GenBank/DDBJ databases">
        <title>Genomic Encyclopedia of Type Strains, Phase IV (KMG-IV): sequencing the most valuable type-strain genomes for metagenomic binning, comparative biology and taxonomic classification.</title>
        <authorList>
            <person name="Goeker M."/>
        </authorList>
    </citation>
    <scope>NUCLEOTIDE SEQUENCE [LARGE SCALE GENOMIC DNA]</scope>
    <source>
        <strain evidence="8 9">DSM 45385</strain>
    </source>
</reference>
<dbReference type="GO" id="GO:0006508">
    <property type="term" value="P:proteolysis"/>
    <property type="evidence" value="ECO:0007669"/>
    <property type="project" value="UniProtKB-KW"/>
</dbReference>
<comment type="caution">
    <text evidence="8">The sequence shown here is derived from an EMBL/GenBank/DDBJ whole genome shotgun (WGS) entry which is preliminary data.</text>
</comment>
<keyword evidence="3 5" id="KW-0378">Hydrolase</keyword>
<evidence type="ECO:0000256" key="2">
    <source>
        <dbReference type="ARBA" id="ARBA00022670"/>
    </source>
</evidence>
<dbReference type="Pfam" id="PF00082">
    <property type="entry name" value="Peptidase_S8"/>
    <property type="match status" value="1"/>
</dbReference>
<dbReference type="RefSeq" id="WP_184961130.1">
    <property type="nucleotide sequence ID" value="NZ_JACHIN010000003.1"/>
</dbReference>
<dbReference type="InterPro" id="IPR023828">
    <property type="entry name" value="Peptidase_S8_Ser-AS"/>
</dbReference>
<organism evidence="8 9">
    <name type="scientific">Nonomuraea endophytica</name>
    <dbReference type="NCBI Taxonomy" id="714136"/>
    <lineage>
        <taxon>Bacteria</taxon>
        <taxon>Bacillati</taxon>
        <taxon>Actinomycetota</taxon>
        <taxon>Actinomycetes</taxon>
        <taxon>Streptosporangiales</taxon>
        <taxon>Streptosporangiaceae</taxon>
        <taxon>Nonomuraea</taxon>
    </lineage>
</organism>
<evidence type="ECO:0000259" key="7">
    <source>
        <dbReference type="Pfam" id="PF00082"/>
    </source>
</evidence>
<dbReference type="CDD" id="cd00306">
    <property type="entry name" value="Peptidases_S8_S53"/>
    <property type="match status" value="1"/>
</dbReference>
<evidence type="ECO:0000256" key="3">
    <source>
        <dbReference type="ARBA" id="ARBA00022801"/>
    </source>
</evidence>